<feature type="binding site" evidence="9">
    <location>
        <position position="8"/>
    </location>
    <ligand>
        <name>Mg(2+)</name>
        <dbReference type="ChEBI" id="CHEBI:18420"/>
        <note>catalytic</note>
    </ligand>
</feature>
<accession>A0A6C2UUW4</accession>
<sequence length="97" mass="11234">MLVLVSYDVSTINKPGQRRLARIAKTCLNYGQRVQNSVFECLVDSAQWTTFRAELLRLYKPEEDSLRFYFLGSNWERKVEHHGAKDTPNLESGTLII</sequence>
<keyword evidence="3 9" id="KW-0540">Nuclease</keyword>
<evidence type="ECO:0000256" key="10">
    <source>
        <dbReference type="PIRNR" id="PIRNR032582"/>
    </source>
</evidence>
<reference evidence="11 12" key="1">
    <citation type="submission" date="2019-04" db="EMBL/GenBank/DDBJ databases">
        <authorList>
            <person name="Van Vliet M D."/>
        </authorList>
    </citation>
    <scope>NUCLEOTIDE SEQUENCE [LARGE SCALE GENOMIC DNA]</scope>
    <source>
        <strain evidence="11 12">F21</strain>
    </source>
</reference>
<dbReference type="CDD" id="cd09725">
    <property type="entry name" value="Cas2_I_II_III"/>
    <property type="match status" value="1"/>
</dbReference>
<comment type="similarity">
    <text evidence="2 9 10">Belongs to the CRISPR-associated endoribonuclease Cas2 protein family.</text>
</comment>
<protein>
    <recommendedName>
        <fullName evidence="9">CRISPR-associated endoribonuclease Cas2</fullName>
        <ecNumber evidence="9">3.1.-.-</ecNumber>
    </recommendedName>
</protein>
<keyword evidence="12" id="KW-1185">Reference proteome</keyword>
<evidence type="ECO:0000256" key="5">
    <source>
        <dbReference type="ARBA" id="ARBA00022759"/>
    </source>
</evidence>
<dbReference type="InterPro" id="IPR019199">
    <property type="entry name" value="Virulence_VapD/CRISPR_Cas2"/>
</dbReference>
<evidence type="ECO:0000256" key="9">
    <source>
        <dbReference type="HAMAP-Rule" id="MF_01471"/>
    </source>
</evidence>
<keyword evidence="6 9" id="KW-0378">Hydrolase</keyword>
<dbReference type="GO" id="GO:0016787">
    <property type="term" value="F:hydrolase activity"/>
    <property type="evidence" value="ECO:0007669"/>
    <property type="project" value="UniProtKB-KW"/>
</dbReference>
<dbReference type="EMBL" id="CAAHFH010000003">
    <property type="protein sequence ID" value="VGO22954.1"/>
    <property type="molecule type" value="Genomic_DNA"/>
</dbReference>
<keyword evidence="5 9" id="KW-0255">Endonuclease</keyword>
<dbReference type="EC" id="3.1.-.-" evidence="9"/>
<comment type="subunit">
    <text evidence="9">Homodimer, forms a heterotetramer with a Cas1 homodimer.</text>
</comment>
<keyword evidence="7 9" id="KW-0460">Magnesium</keyword>
<evidence type="ECO:0000256" key="2">
    <source>
        <dbReference type="ARBA" id="ARBA00009959"/>
    </source>
</evidence>
<evidence type="ECO:0000313" key="11">
    <source>
        <dbReference type="EMBL" id="VGO22954.1"/>
    </source>
</evidence>
<evidence type="ECO:0000256" key="4">
    <source>
        <dbReference type="ARBA" id="ARBA00022723"/>
    </source>
</evidence>
<dbReference type="GO" id="GO:0051607">
    <property type="term" value="P:defense response to virus"/>
    <property type="evidence" value="ECO:0007669"/>
    <property type="project" value="UniProtKB-UniRule"/>
</dbReference>
<dbReference type="InterPro" id="IPR021127">
    <property type="entry name" value="CRISPR_associated_Cas2"/>
</dbReference>
<dbReference type="Gene3D" id="3.30.70.240">
    <property type="match status" value="1"/>
</dbReference>
<evidence type="ECO:0000256" key="8">
    <source>
        <dbReference type="ARBA" id="ARBA00023118"/>
    </source>
</evidence>
<dbReference type="RefSeq" id="WP_136064920.1">
    <property type="nucleotide sequence ID" value="NZ_CAAHFH010000003.1"/>
</dbReference>
<dbReference type="NCBIfam" id="TIGR01573">
    <property type="entry name" value="cas2"/>
    <property type="match status" value="1"/>
</dbReference>
<dbReference type="GO" id="GO:0043571">
    <property type="term" value="P:maintenance of CRISPR repeat elements"/>
    <property type="evidence" value="ECO:0007669"/>
    <property type="project" value="UniProtKB-UniRule"/>
</dbReference>
<evidence type="ECO:0000256" key="1">
    <source>
        <dbReference type="ARBA" id="ARBA00001946"/>
    </source>
</evidence>
<name>A0A6C2UUW4_9BACT</name>
<dbReference type="AlphaFoldDB" id="A0A6C2UUW4"/>
<dbReference type="GO" id="GO:0046872">
    <property type="term" value="F:metal ion binding"/>
    <property type="evidence" value="ECO:0007669"/>
    <property type="project" value="UniProtKB-UniRule"/>
</dbReference>
<dbReference type="Proteomes" id="UP000346198">
    <property type="component" value="Unassembled WGS sequence"/>
</dbReference>
<evidence type="ECO:0000256" key="3">
    <source>
        <dbReference type="ARBA" id="ARBA00022722"/>
    </source>
</evidence>
<dbReference type="SUPFAM" id="SSF143430">
    <property type="entry name" value="TTP0101/SSO1404-like"/>
    <property type="match status" value="1"/>
</dbReference>
<gene>
    <name evidence="11" type="primary">cas2_2</name>
    <name evidence="9" type="synonym">cas2</name>
    <name evidence="11" type="ORF">SCARR_05053</name>
</gene>
<organism evidence="11 12">
    <name type="scientific">Pontiella sulfatireligans</name>
    <dbReference type="NCBI Taxonomy" id="2750658"/>
    <lineage>
        <taxon>Bacteria</taxon>
        <taxon>Pseudomonadati</taxon>
        <taxon>Kiritimatiellota</taxon>
        <taxon>Kiritimatiellia</taxon>
        <taxon>Kiritimatiellales</taxon>
        <taxon>Pontiellaceae</taxon>
        <taxon>Pontiella</taxon>
    </lineage>
</organism>
<dbReference type="Pfam" id="PF09827">
    <property type="entry name" value="CRISPR_Cas2"/>
    <property type="match status" value="1"/>
</dbReference>
<evidence type="ECO:0000256" key="6">
    <source>
        <dbReference type="ARBA" id="ARBA00022801"/>
    </source>
</evidence>
<keyword evidence="4 9" id="KW-0479">Metal-binding</keyword>
<dbReference type="PIRSF" id="PIRSF032582">
    <property type="entry name" value="Cas2"/>
    <property type="match status" value="1"/>
</dbReference>
<dbReference type="PANTHER" id="PTHR34405">
    <property type="entry name" value="CRISPR-ASSOCIATED ENDORIBONUCLEASE CAS2"/>
    <property type="match status" value="1"/>
</dbReference>
<comment type="cofactor">
    <cofactor evidence="1 9">
        <name>Mg(2+)</name>
        <dbReference type="ChEBI" id="CHEBI:18420"/>
    </cofactor>
</comment>
<evidence type="ECO:0000313" key="12">
    <source>
        <dbReference type="Proteomes" id="UP000346198"/>
    </source>
</evidence>
<dbReference type="HAMAP" id="MF_01471">
    <property type="entry name" value="Cas2"/>
    <property type="match status" value="1"/>
</dbReference>
<keyword evidence="8 9" id="KW-0051">Antiviral defense</keyword>
<evidence type="ECO:0000256" key="7">
    <source>
        <dbReference type="ARBA" id="ARBA00022842"/>
    </source>
</evidence>
<dbReference type="GO" id="GO:0004521">
    <property type="term" value="F:RNA endonuclease activity"/>
    <property type="evidence" value="ECO:0007669"/>
    <property type="project" value="UniProtKB-UniRule"/>
</dbReference>
<comment type="function">
    <text evidence="9">CRISPR (clustered regularly interspaced short palindromic repeat), is an adaptive immune system that provides protection against mobile genetic elements (viruses, transposable elements and conjugative plasmids). CRISPR clusters contain sequences complementary to antecedent mobile elements and target invading nucleic acids. CRISPR clusters are transcribed and processed into CRISPR RNA (crRNA). Functions as a ssRNA-specific endoribonuclease. Involved in the integration of spacer DNA into the CRISPR cassette.</text>
</comment>
<dbReference type="PANTHER" id="PTHR34405:SF3">
    <property type="entry name" value="CRISPR-ASSOCIATED ENDORIBONUCLEASE CAS2 3"/>
    <property type="match status" value="1"/>
</dbReference>
<proteinExistence type="inferred from homology"/>